<dbReference type="PANTHER" id="PTHR32322:SF18">
    <property type="entry name" value="S-ADENOSYLMETHIONINE_S-ADENOSYLHOMOCYSTEINE TRANSPORTER"/>
    <property type="match status" value="1"/>
</dbReference>
<name>A0A1D7XGZ3_9CLOT</name>
<feature type="transmembrane region" description="Helical" evidence="7">
    <location>
        <begin position="51"/>
        <end position="70"/>
    </location>
</feature>
<reference evidence="10" key="1">
    <citation type="submission" date="2016-09" db="EMBL/GenBank/DDBJ databases">
        <title>Genomics of Clostridium taeniosporum, an organism which forms endospores with ribbon-like appendages.</title>
        <authorList>
            <person name="Walker J.R."/>
        </authorList>
    </citation>
    <scope>NUCLEOTIDE SEQUENCE [LARGE SCALE GENOMIC DNA]</scope>
    <source>
        <strain evidence="10">1/k</strain>
    </source>
</reference>
<comment type="subcellular location">
    <subcellularLocation>
        <location evidence="1">Cell membrane</location>
        <topology evidence="1">Multi-pass membrane protein</topology>
    </subcellularLocation>
</comment>
<proteinExistence type="inferred from homology"/>
<evidence type="ECO:0000313" key="10">
    <source>
        <dbReference type="Proteomes" id="UP000094652"/>
    </source>
</evidence>
<dbReference type="GO" id="GO:0005886">
    <property type="term" value="C:plasma membrane"/>
    <property type="evidence" value="ECO:0007669"/>
    <property type="project" value="UniProtKB-SubCell"/>
</dbReference>
<dbReference type="KEGG" id="ctae:BGI42_02405"/>
<keyword evidence="6 7" id="KW-0472">Membrane</keyword>
<organism evidence="9 10">
    <name type="scientific">Clostridium taeniosporum</name>
    <dbReference type="NCBI Taxonomy" id="394958"/>
    <lineage>
        <taxon>Bacteria</taxon>
        <taxon>Bacillati</taxon>
        <taxon>Bacillota</taxon>
        <taxon>Clostridia</taxon>
        <taxon>Eubacteriales</taxon>
        <taxon>Clostridiaceae</taxon>
        <taxon>Clostridium</taxon>
    </lineage>
</organism>
<evidence type="ECO:0000256" key="1">
    <source>
        <dbReference type="ARBA" id="ARBA00004651"/>
    </source>
</evidence>
<dbReference type="STRING" id="394958.BGI42_02405"/>
<feature type="transmembrane region" description="Helical" evidence="7">
    <location>
        <begin position="114"/>
        <end position="131"/>
    </location>
</feature>
<feature type="transmembrane region" description="Helical" evidence="7">
    <location>
        <begin position="233"/>
        <end position="252"/>
    </location>
</feature>
<keyword evidence="10" id="KW-1185">Reference proteome</keyword>
<evidence type="ECO:0000256" key="7">
    <source>
        <dbReference type="SAM" id="Phobius"/>
    </source>
</evidence>
<feature type="transmembrane region" description="Helical" evidence="7">
    <location>
        <begin position="259"/>
        <end position="278"/>
    </location>
</feature>
<dbReference type="OrthoDB" id="3190463at2"/>
<dbReference type="InterPro" id="IPR000620">
    <property type="entry name" value="EamA_dom"/>
</dbReference>
<evidence type="ECO:0000256" key="2">
    <source>
        <dbReference type="ARBA" id="ARBA00007362"/>
    </source>
</evidence>
<feature type="transmembrane region" description="Helical" evidence="7">
    <location>
        <begin position="12"/>
        <end position="31"/>
    </location>
</feature>
<keyword evidence="5 7" id="KW-1133">Transmembrane helix</keyword>
<evidence type="ECO:0000313" key="9">
    <source>
        <dbReference type="EMBL" id="AOR22628.1"/>
    </source>
</evidence>
<feature type="domain" description="EamA" evidence="8">
    <location>
        <begin position="13"/>
        <end position="155"/>
    </location>
</feature>
<feature type="transmembrane region" description="Helical" evidence="7">
    <location>
        <begin position="82"/>
        <end position="102"/>
    </location>
</feature>
<gene>
    <name evidence="9" type="ORF">BGI42_02405</name>
</gene>
<feature type="domain" description="EamA" evidence="8">
    <location>
        <begin position="173"/>
        <end position="303"/>
    </location>
</feature>
<dbReference type="PANTHER" id="PTHR32322">
    <property type="entry name" value="INNER MEMBRANE TRANSPORTER"/>
    <property type="match status" value="1"/>
</dbReference>
<keyword evidence="4 7" id="KW-0812">Transmembrane</keyword>
<feature type="transmembrane region" description="Helical" evidence="7">
    <location>
        <begin position="168"/>
        <end position="188"/>
    </location>
</feature>
<feature type="transmembrane region" description="Helical" evidence="7">
    <location>
        <begin position="284"/>
        <end position="303"/>
    </location>
</feature>
<evidence type="ECO:0000256" key="3">
    <source>
        <dbReference type="ARBA" id="ARBA00022475"/>
    </source>
</evidence>
<protein>
    <submittedName>
        <fullName evidence="9">EamA/RhaT family transporter</fullName>
    </submittedName>
</protein>
<evidence type="ECO:0000259" key="8">
    <source>
        <dbReference type="Pfam" id="PF00892"/>
    </source>
</evidence>
<dbReference type="Pfam" id="PF00892">
    <property type="entry name" value="EamA"/>
    <property type="match status" value="2"/>
</dbReference>
<dbReference type="InterPro" id="IPR050638">
    <property type="entry name" value="AA-Vitamin_Transporters"/>
</dbReference>
<dbReference type="SUPFAM" id="SSF103481">
    <property type="entry name" value="Multidrug resistance efflux transporter EmrE"/>
    <property type="match status" value="2"/>
</dbReference>
<evidence type="ECO:0000256" key="6">
    <source>
        <dbReference type="ARBA" id="ARBA00023136"/>
    </source>
</evidence>
<sequence>MDKERIYTSRKNIVILAIICCILWGSAYPAIKVGYSLFNISSNDIASKLIFAGYRFAIAGILVLLLEIINKKNIFNYSLKEFGEIALLGSTQTAFQYIFFYIGLSYTTGVRGSIINGTGTFVSIILAHIIYKNDKLNFNKVIGCIIGFTGVVIVNLNGQSITGQSFSINGEGSLMLAAIIFASSAIYGKKITQDKDASIVTGYQLLIGGIILVILGFIFGGTLEGFTLNSTLLLMYMALLSSAAFAIWTQLLKFNKVGVISVFNFLVPIFGTLLSAIFLKENIFDIKILISLILVCSGIFLVYNQKEILLINKSKRINNNKCI</sequence>
<evidence type="ECO:0000256" key="5">
    <source>
        <dbReference type="ARBA" id="ARBA00022989"/>
    </source>
</evidence>
<feature type="transmembrane region" description="Helical" evidence="7">
    <location>
        <begin position="200"/>
        <end position="221"/>
    </location>
</feature>
<accession>A0A1D7XGZ3</accession>
<evidence type="ECO:0000256" key="4">
    <source>
        <dbReference type="ARBA" id="ARBA00022692"/>
    </source>
</evidence>
<dbReference type="AlphaFoldDB" id="A0A1D7XGZ3"/>
<dbReference type="Proteomes" id="UP000094652">
    <property type="component" value="Chromosome"/>
</dbReference>
<dbReference type="InterPro" id="IPR037185">
    <property type="entry name" value="EmrE-like"/>
</dbReference>
<keyword evidence="3" id="KW-1003">Cell membrane</keyword>
<dbReference type="RefSeq" id="WP_069678789.1">
    <property type="nucleotide sequence ID" value="NZ_CP017253.2"/>
</dbReference>
<comment type="similarity">
    <text evidence="2">Belongs to the EamA transporter family.</text>
</comment>
<dbReference type="EMBL" id="CP017253">
    <property type="protein sequence ID" value="AOR22628.1"/>
    <property type="molecule type" value="Genomic_DNA"/>
</dbReference>
<feature type="transmembrane region" description="Helical" evidence="7">
    <location>
        <begin position="138"/>
        <end position="156"/>
    </location>
</feature>